<dbReference type="OrthoDB" id="6119819at2"/>
<evidence type="ECO:0000313" key="4">
    <source>
        <dbReference type="EMBL" id="KEQ16359.1"/>
    </source>
</evidence>
<dbReference type="GO" id="GO:0044780">
    <property type="term" value="P:bacterial-type flagellum assembly"/>
    <property type="evidence" value="ECO:0007669"/>
    <property type="project" value="InterPro"/>
</dbReference>
<gene>
    <name evidence="4" type="ORF">GZ78_20985</name>
</gene>
<sequence length="158" mass="17949">MSAALVLNTISEASHFFIELEHLLSQIHYQLLSRDISRLELSIREQSRLLNKIRQNTELRIKLVEELGFSNDTQGMKQLLSTLPEEEIKTGLDSWSRLESGIRHCQELNKLNGRVQTRLGTVTQRLIGMIDDHCYRLSTYSSEGIPVAVKSSQVGLNA</sequence>
<comment type="function">
    <text evidence="1">Required for the efficient initiation of filament assembly.</text>
</comment>
<protein>
    <recommendedName>
        <fullName evidence="6">Flagellar biosynthesis protein FlgN</fullName>
    </recommendedName>
</protein>
<accession>A0A081ND36</accession>
<dbReference type="Pfam" id="PF05130">
    <property type="entry name" value="FlgN"/>
    <property type="match status" value="1"/>
</dbReference>
<evidence type="ECO:0000256" key="3">
    <source>
        <dbReference type="ARBA" id="ARBA00022795"/>
    </source>
</evidence>
<evidence type="ECO:0000256" key="2">
    <source>
        <dbReference type="ARBA" id="ARBA00007703"/>
    </source>
</evidence>
<comment type="similarity">
    <text evidence="2">Belongs to the FlgN family.</text>
</comment>
<dbReference type="InterPro" id="IPR036679">
    <property type="entry name" value="FlgN-like_sf"/>
</dbReference>
<dbReference type="InterPro" id="IPR007809">
    <property type="entry name" value="FlgN-like"/>
</dbReference>
<dbReference type="RefSeq" id="WP_034839805.1">
    <property type="nucleotide sequence ID" value="NZ_JOKH01000005.1"/>
</dbReference>
<dbReference type="AlphaFoldDB" id="A0A081ND36"/>
<proteinExistence type="inferred from homology"/>
<dbReference type="Proteomes" id="UP000028073">
    <property type="component" value="Unassembled WGS sequence"/>
</dbReference>
<name>A0A081ND36_9GAMM</name>
<organism evidence="4 5">
    <name type="scientific">Endozoicomonas numazuensis</name>
    <dbReference type="NCBI Taxonomy" id="1137799"/>
    <lineage>
        <taxon>Bacteria</taxon>
        <taxon>Pseudomonadati</taxon>
        <taxon>Pseudomonadota</taxon>
        <taxon>Gammaproteobacteria</taxon>
        <taxon>Oceanospirillales</taxon>
        <taxon>Endozoicomonadaceae</taxon>
        <taxon>Endozoicomonas</taxon>
    </lineage>
</organism>
<dbReference type="EMBL" id="JOKH01000005">
    <property type="protein sequence ID" value="KEQ16359.1"/>
    <property type="molecule type" value="Genomic_DNA"/>
</dbReference>
<dbReference type="STRING" id="1137799.GZ78_20985"/>
<keyword evidence="5" id="KW-1185">Reference proteome</keyword>
<evidence type="ECO:0000256" key="1">
    <source>
        <dbReference type="ARBA" id="ARBA00002397"/>
    </source>
</evidence>
<keyword evidence="3" id="KW-1005">Bacterial flagellum biogenesis</keyword>
<dbReference type="Gene3D" id="1.20.58.300">
    <property type="entry name" value="FlgN-like"/>
    <property type="match status" value="1"/>
</dbReference>
<dbReference type="SUPFAM" id="SSF140566">
    <property type="entry name" value="FlgN-like"/>
    <property type="match status" value="1"/>
</dbReference>
<evidence type="ECO:0000313" key="5">
    <source>
        <dbReference type="Proteomes" id="UP000028073"/>
    </source>
</evidence>
<reference evidence="4 5" key="1">
    <citation type="submission" date="2014-06" db="EMBL/GenBank/DDBJ databases">
        <title>Whole Genome Sequences of Three Symbiotic Endozoicomonas Bacteria.</title>
        <authorList>
            <person name="Neave M.J."/>
            <person name="Apprill A."/>
            <person name="Voolstra C.R."/>
        </authorList>
    </citation>
    <scope>NUCLEOTIDE SEQUENCE [LARGE SCALE GENOMIC DNA]</scope>
    <source>
        <strain evidence="4 5">DSM 25634</strain>
    </source>
</reference>
<comment type="caution">
    <text evidence="4">The sequence shown here is derived from an EMBL/GenBank/DDBJ whole genome shotgun (WGS) entry which is preliminary data.</text>
</comment>
<evidence type="ECO:0008006" key="6">
    <source>
        <dbReference type="Google" id="ProtNLM"/>
    </source>
</evidence>